<evidence type="ECO:0000313" key="1">
    <source>
        <dbReference type="EMBL" id="CAE0444565.1"/>
    </source>
</evidence>
<dbReference type="AlphaFoldDB" id="A0A7S3V0X8"/>
<gene>
    <name evidence="1" type="ORF">ASTO00021_LOCUS14614</name>
</gene>
<reference evidence="1" key="1">
    <citation type="submission" date="2021-01" db="EMBL/GenBank/DDBJ databases">
        <authorList>
            <person name="Corre E."/>
            <person name="Pelletier E."/>
            <person name="Niang G."/>
            <person name="Scheremetjew M."/>
            <person name="Finn R."/>
            <person name="Kale V."/>
            <person name="Holt S."/>
            <person name="Cochrane G."/>
            <person name="Meng A."/>
            <person name="Brown T."/>
            <person name="Cohen L."/>
        </authorList>
    </citation>
    <scope>NUCLEOTIDE SEQUENCE</scope>
    <source>
        <strain evidence="1">GSBS06</strain>
    </source>
</reference>
<sequence>MDESSPIRVRACVFLSHLSFSLRNVMERKLSADIKENFMQTLMIPKLPKEQSPIDNAPKSSIMSGPRAKAKSFRKSLSMRKSLSNIKGAIETFAKTMWGQLIGAHQRDAIMNQRPISGRVQDQDIHFEGENAAKMIRKVFEPFCIHGERSLLERPDEELSIKHKFYRLTIVLEKFGEICAGETNQFYKRYIGDKELTFRDEPTFHPSDFEIFQNTMDQNFGALTAIATAHNNAVKEHYEGWRVPKILECRRASDFEKYFQALHDVNRETNPFSIAENALIEISRSGSLREHYRLDGQKLWNDEIDIFCQVLEGSNPSACKYVKTDEDYVELMKSFCFDVKLDESSKEG</sequence>
<protein>
    <submittedName>
        <fullName evidence="1">Uncharacterized protein</fullName>
    </submittedName>
</protein>
<organism evidence="1">
    <name type="scientific">Aplanochytrium stocchinoi</name>
    <dbReference type="NCBI Taxonomy" id="215587"/>
    <lineage>
        <taxon>Eukaryota</taxon>
        <taxon>Sar</taxon>
        <taxon>Stramenopiles</taxon>
        <taxon>Bigyra</taxon>
        <taxon>Labyrinthulomycetes</taxon>
        <taxon>Thraustochytrida</taxon>
        <taxon>Thraustochytriidae</taxon>
        <taxon>Aplanochytrium</taxon>
    </lineage>
</organism>
<accession>A0A7S3V0X8</accession>
<proteinExistence type="predicted"/>
<dbReference type="EMBL" id="HBIN01019155">
    <property type="protein sequence ID" value="CAE0444565.1"/>
    <property type="molecule type" value="Transcribed_RNA"/>
</dbReference>
<name>A0A7S3V0X8_9STRA</name>